<dbReference type="eggNOG" id="COG2205">
    <property type="taxonomic scope" value="Bacteria"/>
</dbReference>
<dbReference type="Proteomes" id="UP000006250">
    <property type="component" value="Unassembled WGS sequence"/>
</dbReference>
<dbReference type="InterPro" id="IPR005467">
    <property type="entry name" value="His_kinase_dom"/>
</dbReference>
<dbReference type="CDD" id="cd00075">
    <property type="entry name" value="HATPase"/>
    <property type="match status" value="1"/>
</dbReference>
<keyword evidence="3" id="KW-0597">Phosphoprotein</keyword>
<dbReference type="InterPro" id="IPR004358">
    <property type="entry name" value="Sig_transdc_His_kin-like_C"/>
</dbReference>
<dbReference type="SUPFAM" id="SSF55781">
    <property type="entry name" value="GAF domain-like"/>
    <property type="match status" value="1"/>
</dbReference>
<dbReference type="InterPro" id="IPR029016">
    <property type="entry name" value="GAF-like_dom_sf"/>
</dbReference>
<proteinExistence type="predicted"/>
<evidence type="ECO:0000256" key="1">
    <source>
        <dbReference type="ARBA" id="ARBA00000085"/>
    </source>
</evidence>
<accession>E1JT76</accession>
<evidence type="ECO:0000256" key="3">
    <source>
        <dbReference type="ARBA" id="ARBA00022553"/>
    </source>
</evidence>
<reference evidence="5 6" key="1">
    <citation type="submission" date="2010-08" db="EMBL/GenBank/DDBJ databases">
        <title>The draft genome of Desulfovibrio fructosovorans JJ.</title>
        <authorList>
            <consortium name="US DOE Joint Genome Institute (JGI-PGF)"/>
            <person name="Lucas S."/>
            <person name="Copeland A."/>
            <person name="Lapidus A."/>
            <person name="Cheng J.-F."/>
            <person name="Bruce D."/>
            <person name="Goodwin L."/>
            <person name="Pitluck S."/>
            <person name="Land M.L."/>
            <person name="Hauser L."/>
            <person name="Chang Y.-J."/>
            <person name="Jeffries C."/>
            <person name="Wall J.D."/>
            <person name="Stahl D.A."/>
            <person name="Arkin A.P."/>
            <person name="Dehal P."/>
            <person name="Stolyar S.M."/>
            <person name="Hazen T.C."/>
            <person name="Woyke T.J."/>
        </authorList>
    </citation>
    <scope>NUCLEOTIDE SEQUENCE [LARGE SCALE GENOMIC DNA]</scope>
    <source>
        <strain evidence="5 6">JJ</strain>
    </source>
</reference>
<dbReference type="GO" id="GO:0000155">
    <property type="term" value="F:phosphorelay sensor kinase activity"/>
    <property type="evidence" value="ECO:0007669"/>
    <property type="project" value="TreeGrafter"/>
</dbReference>
<dbReference type="Gene3D" id="3.30.450.40">
    <property type="match status" value="1"/>
</dbReference>
<dbReference type="OrthoDB" id="224978at2"/>
<dbReference type="AlphaFoldDB" id="E1JT76"/>
<dbReference type="SMART" id="SM00387">
    <property type="entry name" value="HATPase_c"/>
    <property type="match status" value="1"/>
</dbReference>
<comment type="caution">
    <text evidence="5">The sequence shown here is derived from an EMBL/GenBank/DDBJ whole genome shotgun (WGS) entry which is preliminary data.</text>
</comment>
<dbReference type="PROSITE" id="PS50109">
    <property type="entry name" value="HIS_KIN"/>
    <property type="match status" value="1"/>
</dbReference>
<evidence type="ECO:0000313" key="6">
    <source>
        <dbReference type="Proteomes" id="UP000006250"/>
    </source>
</evidence>
<dbReference type="EC" id="2.7.13.3" evidence="2"/>
<dbReference type="PANTHER" id="PTHR43547:SF2">
    <property type="entry name" value="HYBRID SIGNAL TRANSDUCTION HISTIDINE KINASE C"/>
    <property type="match status" value="1"/>
</dbReference>
<dbReference type="Pfam" id="PF02518">
    <property type="entry name" value="HATPase_c"/>
    <property type="match status" value="1"/>
</dbReference>
<evidence type="ECO:0000259" key="4">
    <source>
        <dbReference type="PROSITE" id="PS50109"/>
    </source>
</evidence>
<dbReference type="PANTHER" id="PTHR43547">
    <property type="entry name" value="TWO-COMPONENT HISTIDINE KINASE"/>
    <property type="match status" value="1"/>
</dbReference>
<dbReference type="STRING" id="596151.DesfrDRAFT_0825"/>
<evidence type="ECO:0000313" key="5">
    <source>
        <dbReference type="EMBL" id="EFL52336.1"/>
    </source>
</evidence>
<organism evidence="5 6">
    <name type="scientific">Solidesulfovibrio fructosivorans JJ]</name>
    <dbReference type="NCBI Taxonomy" id="596151"/>
    <lineage>
        <taxon>Bacteria</taxon>
        <taxon>Pseudomonadati</taxon>
        <taxon>Thermodesulfobacteriota</taxon>
        <taxon>Desulfovibrionia</taxon>
        <taxon>Desulfovibrionales</taxon>
        <taxon>Desulfovibrionaceae</taxon>
        <taxon>Solidesulfovibrio</taxon>
    </lineage>
</organism>
<dbReference type="SUPFAM" id="SSF55874">
    <property type="entry name" value="ATPase domain of HSP90 chaperone/DNA topoisomerase II/histidine kinase"/>
    <property type="match status" value="1"/>
</dbReference>
<gene>
    <name evidence="5" type="ORF">DesfrDRAFT_0825</name>
</gene>
<protein>
    <recommendedName>
        <fullName evidence="2">histidine kinase</fullName>
        <ecNumber evidence="2">2.7.13.3</ecNumber>
    </recommendedName>
</protein>
<dbReference type="PRINTS" id="PR00344">
    <property type="entry name" value="BCTRLSENSOR"/>
</dbReference>
<dbReference type="RefSeq" id="WP_005991380.1">
    <property type="nucleotide sequence ID" value="NZ_AECZ01000004.1"/>
</dbReference>
<dbReference type="Gene3D" id="3.30.565.10">
    <property type="entry name" value="Histidine kinase-like ATPase, C-terminal domain"/>
    <property type="match status" value="1"/>
</dbReference>
<keyword evidence="5" id="KW-0808">Transferase</keyword>
<sequence length="576" mass="64911">MANFTYANNVKLILQTLSQQKENLQTGDKLRDLVNEVCRFFIPPFHGLVYGGRIVPQTGSDAGNDIYDFSAIQSSGTISDDAVGMITSKVSKLKWNILDEATKKHISEKILKNKFLFIARPISGVFSRSIGYVWAICNEKSATITEDCIEMSSSFISLFMHQILTQNALEMLGKPQASEIKSFEEGACFISEALLSALSCKAVIIWRLVVDAETGKIELQTIATAGEASGLGFSMEYGEGVAGKCAELSSEILIDDLLDKKELDLYDIKRLAQEKIVRSKKWGSAYFVPLEIKNKILGVVGCYVSRKSAFTSIECEVCRAFTQKFCVMIDSMQRNEEQELIKKRLIAASPIIEAGLLAMENMHDVLNTLLVVQDKIENIKRKYKKGESAHDIADRIVPLVDKASTMLNITVRQGKIDQLNLSKIDIKSIINSVVLDLQDLMNNHKIIIDCSVKTQKIYADELKIRRVFWNLFDNSIYFLKQRFKRERRKIKISSELKSDRVIIIFEDNGRGIQDSVKPHIFKFLFSTKGEFGSGLGLAICETIIQAHRGRIWVDSIFGQYAKFFVELPLNYFSCKG</sequence>
<dbReference type="EMBL" id="AECZ01000004">
    <property type="protein sequence ID" value="EFL52336.1"/>
    <property type="molecule type" value="Genomic_DNA"/>
</dbReference>
<feature type="domain" description="Histidine kinase" evidence="4">
    <location>
        <begin position="360"/>
        <end position="571"/>
    </location>
</feature>
<dbReference type="InterPro" id="IPR003594">
    <property type="entry name" value="HATPase_dom"/>
</dbReference>
<dbReference type="InterPro" id="IPR036890">
    <property type="entry name" value="HATPase_C_sf"/>
</dbReference>
<keyword evidence="6" id="KW-1185">Reference proteome</keyword>
<evidence type="ECO:0000256" key="2">
    <source>
        <dbReference type="ARBA" id="ARBA00012438"/>
    </source>
</evidence>
<comment type="catalytic activity">
    <reaction evidence="1">
        <text>ATP + protein L-histidine = ADP + protein N-phospho-L-histidine.</text>
        <dbReference type="EC" id="2.7.13.3"/>
    </reaction>
</comment>
<name>E1JT76_SOLFR</name>
<keyword evidence="5" id="KW-0418">Kinase</keyword>